<evidence type="ECO:0000256" key="1">
    <source>
        <dbReference type="ARBA" id="ARBA00022980"/>
    </source>
</evidence>
<dbReference type="Pfam" id="PF17135">
    <property type="entry name" value="Ribosomal_L18"/>
    <property type="match status" value="1"/>
</dbReference>
<keyword evidence="2" id="KW-0687">Ribonucleoprotein</keyword>
<dbReference type="GO" id="GO:0005840">
    <property type="term" value="C:ribosome"/>
    <property type="evidence" value="ECO:0007669"/>
    <property type="project" value="UniProtKB-KW"/>
</dbReference>
<protein>
    <submittedName>
        <fullName evidence="4">Ribosomal protein L18</fullName>
    </submittedName>
</protein>
<proteinExistence type="predicted"/>
<gene>
    <name evidence="4" type="primary">rpl18</name>
</gene>
<dbReference type="SUPFAM" id="SSF52080">
    <property type="entry name" value="Ribosomal proteins L15p and L18e"/>
    <property type="match status" value="1"/>
</dbReference>
<name>A0A0H5BQZ5_9EUKA</name>
<dbReference type="EMBL" id="AB996602">
    <property type="protein sequence ID" value="BAS01809.1"/>
    <property type="molecule type" value="Genomic_DNA"/>
</dbReference>
<accession>A0A0H5BQZ5</accession>
<sequence length="141" mass="16631">MAYNINKTKNLVFKSNKNYFELKNLIKVIYVLQIYIKVLNKTKRVDVLKIILEMIKNLRKTCFTSLKRIQKIVKRKNNNRIYVFVGKIIGPFIFSEKLPLKVCALDFSSNIRTNILKSGVKVFNFKEIANKFELYHPIIIS</sequence>
<evidence type="ECO:0000256" key="2">
    <source>
        <dbReference type="ARBA" id="ARBA00023274"/>
    </source>
</evidence>
<feature type="domain" description="Large ribosomal subunit protein uL15/eL18" evidence="3">
    <location>
        <begin position="38"/>
        <end position="131"/>
    </location>
</feature>
<dbReference type="InterPro" id="IPR036227">
    <property type="entry name" value="Ribosomal_uL15/eL18_sf"/>
</dbReference>
<keyword evidence="1 4" id="KW-0689">Ribosomal protein</keyword>
<dbReference type="InterPro" id="IPR021131">
    <property type="entry name" value="Ribosomal_uL15/eL18"/>
</dbReference>
<evidence type="ECO:0000259" key="3">
    <source>
        <dbReference type="Pfam" id="PF17135"/>
    </source>
</evidence>
<geneLocation type="nucleomorph" evidence="4"/>
<organism evidence="4">
    <name type="scientific">Amorphochlora amoebiformis</name>
    <dbReference type="NCBI Taxonomy" id="1561963"/>
    <lineage>
        <taxon>Eukaryota</taxon>
        <taxon>Sar</taxon>
        <taxon>Rhizaria</taxon>
        <taxon>Cercozoa</taxon>
        <taxon>Chlorarachniophyceae</taxon>
        <taxon>Amorphochlora</taxon>
    </lineage>
</organism>
<keyword evidence="4" id="KW-0542">Nucleomorph</keyword>
<dbReference type="SMR" id="A0A0H5BQZ5"/>
<evidence type="ECO:0000313" key="4">
    <source>
        <dbReference type="EMBL" id="BAS01809.1"/>
    </source>
</evidence>
<reference evidence="4" key="1">
    <citation type="journal article" date="2015" name="Genome Biol. Evol.">
        <title>Nucleomorph Genome Sequences of Two Chlorarachniophytes, Amorphochlora amoebiformis and Lotharella vacuolata.</title>
        <authorList>
            <person name="Suzuki S."/>
            <person name="Shirato S."/>
            <person name="Hirakawa Y."/>
            <person name="Ishida K."/>
        </authorList>
    </citation>
    <scope>NUCLEOTIDE SEQUENCE</scope>
    <source>
        <strain evidence="4">CCMP2058</strain>
    </source>
</reference>
<dbReference type="AlphaFoldDB" id="A0A0H5BQZ5"/>
<dbReference type="GO" id="GO:1990904">
    <property type="term" value="C:ribonucleoprotein complex"/>
    <property type="evidence" value="ECO:0007669"/>
    <property type="project" value="UniProtKB-KW"/>
</dbReference>
<dbReference type="Gene3D" id="3.100.10.10">
    <property type="match status" value="1"/>
</dbReference>